<dbReference type="InterPro" id="IPR003717">
    <property type="entry name" value="RecO"/>
</dbReference>
<dbReference type="Gene3D" id="2.40.50.140">
    <property type="entry name" value="Nucleic acid-binding proteins"/>
    <property type="match status" value="1"/>
</dbReference>
<dbReference type="SUPFAM" id="SSF50249">
    <property type="entry name" value="Nucleic acid-binding proteins"/>
    <property type="match status" value="1"/>
</dbReference>
<evidence type="ECO:0000259" key="8">
    <source>
        <dbReference type="Pfam" id="PF11967"/>
    </source>
</evidence>
<gene>
    <name evidence="7" type="primary">recO</name>
    <name evidence="9" type="ORF">ME5_01035</name>
</gene>
<dbReference type="PANTHER" id="PTHR33991:SF1">
    <property type="entry name" value="DNA REPAIR PROTEIN RECO"/>
    <property type="match status" value="1"/>
</dbReference>
<accession>J0R4P2</accession>
<evidence type="ECO:0000313" key="9">
    <source>
        <dbReference type="EMBL" id="EJF90634.1"/>
    </source>
</evidence>
<dbReference type="HAMAP" id="MF_00201">
    <property type="entry name" value="RecO"/>
    <property type="match status" value="1"/>
</dbReference>
<dbReference type="SUPFAM" id="SSF57863">
    <property type="entry name" value="ArfGap/RecO-like zinc finger"/>
    <property type="match status" value="1"/>
</dbReference>
<dbReference type="AlphaFoldDB" id="J0R4P2"/>
<feature type="domain" description="DNA replication/recombination mediator RecO N-terminal" evidence="8">
    <location>
        <begin position="1"/>
        <end position="70"/>
    </location>
</feature>
<proteinExistence type="inferred from homology"/>
<organism evidence="9 10">
    <name type="scientific">Bartonella tamiae Th239</name>
    <dbReference type="NCBI Taxonomy" id="1094558"/>
    <lineage>
        <taxon>Bacteria</taxon>
        <taxon>Pseudomonadati</taxon>
        <taxon>Pseudomonadota</taxon>
        <taxon>Alphaproteobacteria</taxon>
        <taxon>Hyphomicrobiales</taxon>
        <taxon>Bartonellaceae</taxon>
        <taxon>Bartonella</taxon>
    </lineage>
</organism>
<dbReference type="InterPro" id="IPR042242">
    <property type="entry name" value="RecO_C"/>
</dbReference>
<dbReference type="PANTHER" id="PTHR33991">
    <property type="entry name" value="DNA REPAIR PROTEIN RECO"/>
    <property type="match status" value="1"/>
</dbReference>
<evidence type="ECO:0000256" key="2">
    <source>
        <dbReference type="ARBA" id="ARBA00021310"/>
    </source>
</evidence>
<dbReference type="STRING" id="1094558.ME5_01035"/>
<comment type="function">
    <text evidence="7">Involved in DNA repair and RecF pathway recombination.</text>
</comment>
<evidence type="ECO:0000256" key="7">
    <source>
        <dbReference type="HAMAP-Rule" id="MF_00201"/>
    </source>
</evidence>
<name>J0R4P2_9HYPH</name>
<evidence type="ECO:0000256" key="4">
    <source>
        <dbReference type="ARBA" id="ARBA00023172"/>
    </source>
</evidence>
<evidence type="ECO:0000256" key="1">
    <source>
        <dbReference type="ARBA" id="ARBA00007452"/>
    </source>
</evidence>
<dbReference type="InterPro" id="IPR037278">
    <property type="entry name" value="ARFGAP/RecO"/>
</dbReference>
<protein>
    <recommendedName>
        <fullName evidence="2 7">DNA repair protein RecO</fullName>
    </recommendedName>
    <alternativeName>
        <fullName evidence="6 7">Recombination protein O</fullName>
    </alternativeName>
</protein>
<evidence type="ECO:0000256" key="5">
    <source>
        <dbReference type="ARBA" id="ARBA00023204"/>
    </source>
</evidence>
<dbReference type="Pfam" id="PF02565">
    <property type="entry name" value="RecO_C"/>
    <property type="match status" value="1"/>
</dbReference>
<keyword evidence="4 7" id="KW-0233">DNA recombination</keyword>
<dbReference type="NCBIfam" id="TIGR00613">
    <property type="entry name" value="reco"/>
    <property type="match status" value="1"/>
</dbReference>
<dbReference type="HOGENOM" id="CLU_086029_0_0_5"/>
<comment type="caution">
    <text evidence="9">The sequence shown here is derived from an EMBL/GenBank/DDBJ whole genome shotgun (WGS) entry which is preliminary data.</text>
</comment>
<keyword evidence="10" id="KW-1185">Reference proteome</keyword>
<dbReference type="GO" id="GO:0006302">
    <property type="term" value="P:double-strand break repair"/>
    <property type="evidence" value="ECO:0007669"/>
    <property type="project" value="TreeGrafter"/>
</dbReference>
<evidence type="ECO:0000313" key="10">
    <source>
        <dbReference type="Proteomes" id="UP000008952"/>
    </source>
</evidence>
<comment type="similarity">
    <text evidence="1 7">Belongs to the RecO family.</text>
</comment>
<dbReference type="InterPro" id="IPR012340">
    <property type="entry name" value="NA-bd_OB-fold"/>
</dbReference>
<dbReference type="EMBL" id="AIMB01000007">
    <property type="protein sequence ID" value="EJF90634.1"/>
    <property type="molecule type" value="Genomic_DNA"/>
</dbReference>
<keyword evidence="5 7" id="KW-0234">DNA repair</keyword>
<dbReference type="eggNOG" id="COG1381">
    <property type="taxonomic scope" value="Bacteria"/>
</dbReference>
<sequence length="246" mass="28056">MNWNDKAVILGTKQHGETSAIVEVMTREHGRYMGLVKGGRSRQLRALLQTGNFVDAQWWARLDEHLGSFRLEPLQFHASQLMAMPQALYAMQLSAAHLRLLPERDPHPALFDILLLLIDHSDDPLLIAELIIRFELRLLEDLGFGLDLASCAATGKKDDLAYVSPKSARAVNKEAGLPWKDKLLILPKFLTQIRQRPFDFTDIENGFLLTGYFLNLHVWDARGLKQPTIRNGFIRTIDRILKKHSQ</sequence>
<keyword evidence="3 7" id="KW-0227">DNA damage</keyword>
<evidence type="ECO:0000256" key="6">
    <source>
        <dbReference type="ARBA" id="ARBA00033409"/>
    </source>
</evidence>
<dbReference type="PATRIC" id="fig|1094558.3.peg.1128"/>
<evidence type="ECO:0000256" key="3">
    <source>
        <dbReference type="ARBA" id="ARBA00022763"/>
    </source>
</evidence>
<dbReference type="Gene3D" id="1.20.1440.120">
    <property type="entry name" value="Recombination protein O, C-terminal domain"/>
    <property type="match status" value="1"/>
</dbReference>
<dbReference type="Pfam" id="PF11967">
    <property type="entry name" value="RecO_N"/>
    <property type="match status" value="1"/>
</dbReference>
<dbReference type="Proteomes" id="UP000008952">
    <property type="component" value="Unassembled WGS sequence"/>
</dbReference>
<dbReference type="InterPro" id="IPR022572">
    <property type="entry name" value="DNA_rep/recomb_RecO_N"/>
</dbReference>
<dbReference type="OrthoDB" id="9804792at2"/>
<dbReference type="GO" id="GO:0043590">
    <property type="term" value="C:bacterial nucleoid"/>
    <property type="evidence" value="ECO:0007669"/>
    <property type="project" value="TreeGrafter"/>
</dbReference>
<dbReference type="GO" id="GO:0006310">
    <property type="term" value="P:DNA recombination"/>
    <property type="evidence" value="ECO:0007669"/>
    <property type="project" value="UniProtKB-UniRule"/>
</dbReference>
<dbReference type="RefSeq" id="WP_008039103.1">
    <property type="nucleotide sequence ID" value="NZ_JH725147.1"/>
</dbReference>
<reference evidence="9 10" key="1">
    <citation type="submission" date="2012-03" db="EMBL/GenBank/DDBJ databases">
        <title>The Genome Sequence of Bartonella tamiae Th239.</title>
        <authorList>
            <consortium name="The Broad Institute Genome Sequencing Platform"/>
            <consortium name="The Broad Institute Genome Sequencing Center for Infectious Disease"/>
            <person name="Feldgarden M."/>
            <person name="Kirby J."/>
            <person name="Kosoy M."/>
            <person name="Birtles R."/>
            <person name="Probert W.S."/>
            <person name="Chiaraviglio L."/>
            <person name="Young S.K."/>
            <person name="Zeng Q."/>
            <person name="Gargeya S."/>
            <person name="Fitzgerald M."/>
            <person name="Haas B."/>
            <person name="Abouelleil A."/>
            <person name="Alvarado L."/>
            <person name="Arachchi H.M."/>
            <person name="Berlin A."/>
            <person name="Chapman S.B."/>
            <person name="Gearin G."/>
            <person name="Goldberg J."/>
            <person name="Griggs A."/>
            <person name="Gujja S."/>
            <person name="Hansen M."/>
            <person name="Heiman D."/>
            <person name="Howarth C."/>
            <person name="Larimer J."/>
            <person name="Lui A."/>
            <person name="MacDonald P.J.P."/>
            <person name="McCowen C."/>
            <person name="Montmayeur A."/>
            <person name="Murphy C."/>
            <person name="Neiman D."/>
            <person name="Pearson M."/>
            <person name="Priest M."/>
            <person name="Roberts A."/>
            <person name="Saif S."/>
            <person name="Shea T."/>
            <person name="Sisk P."/>
            <person name="Stolte C."/>
            <person name="Sykes S."/>
            <person name="Wortman J."/>
            <person name="Nusbaum C."/>
            <person name="Birren B."/>
        </authorList>
    </citation>
    <scope>NUCLEOTIDE SEQUENCE [LARGE SCALE GENOMIC DNA]</scope>
    <source>
        <strain evidence="9 10">Th239</strain>
    </source>
</reference>